<evidence type="ECO:0000313" key="3">
    <source>
        <dbReference type="Proteomes" id="UP000183940"/>
    </source>
</evidence>
<dbReference type="Proteomes" id="UP000183940">
    <property type="component" value="Unassembled WGS sequence"/>
</dbReference>
<gene>
    <name evidence="2" type="ORF">BI308_25720</name>
</gene>
<sequence>MRIRWKPNPHGRRLKSNQSKWLNSETKPIRLPEVLIPEILEYAHQLDKGNVGQESDENIKQARSILEGCLDSKKYPANRGGAIKKEIRKVLELLR</sequence>
<evidence type="ECO:0000256" key="1">
    <source>
        <dbReference type="SAM" id="MobiDB-lite"/>
    </source>
</evidence>
<feature type="compositionally biased region" description="Basic residues" evidence="1">
    <location>
        <begin position="1"/>
        <end position="15"/>
    </location>
</feature>
<accession>A0A1L9QC91</accession>
<proteinExistence type="predicted"/>
<keyword evidence="3" id="KW-1185">Reference proteome</keyword>
<reference evidence="2" key="1">
    <citation type="submission" date="2016-10" db="EMBL/GenBank/DDBJ databases">
        <title>CRISPR-Cas defence system in Roseofilum reptotaenium: evidence of a bacteriophage-cyanobacterium arms race in the coral black band disease.</title>
        <authorList>
            <person name="Buerger P."/>
            <person name="Wood-Charlson E.M."/>
            <person name="Weynberg K.D."/>
            <person name="Willis B."/>
            <person name="Van Oppen M.J."/>
        </authorList>
    </citation>
    <scope>NUCLEOTIDE SEQUENCE [LARGE SCALE GENOMIC DNA]</scope>
    <source>
        <strain evidence="2">AO1-A</strain>
    </source>
</reference>
<dbReference type="AlphaFoldDB" id="A0A1L9QC91"/>
<feature type="region of interest" description="Disordered" evidence="1">
    <location>
        <begin position="1"/>
        <end position="22"/>
    </location>
</feature>
<evidence type="ECO:0000313" key="2">
    <source>
        <dbReference type="EMBL" id="OJJ11410.1"/>
    </source>
</evidence>
<organism evidence="2 3">
    <name type="scientific">Roseofilum reptotaenium AO1-A</name>
    <dbReference type="NCBI Taxonomy" id="1925591"/>
    <lineage>
        <taxon>Bacteria</taxon>
        <taxon>Bacillati</taxon>
        <taxon>Cyanobacteriota</taxon>
        <taxon>Cyanophyceae</taxon>
        <taxon>Desertifilales</taxon>
        <taxon>Desertifilaceae</taxon>
        <taxon>Roseofilum</taxon>
    </lineage>
</organism>
<dbReference type="EMBL" id="MLAW01000103">
    <property type="protein sequence ID" value="OJJ11410.1"/>
    <property type="molecule type" value="Genomic_DNA"/>
</dbReference>
<name>A0A1L9QC91_9CYAN</name>
<protein>
    <submittedName>
        <fullName evidence="2">Uncharacterized protein</fullName>
    </submittedName>
</protein>
<comment type="caution">
    <text evidence="2">The sequence shown here is derived from an EMBL/GenBank/DDBJ whole genome shotgun (WGS) entry which is preliminary data.</text>
</comment>